<dbReference type="Proteomes" id="UP000199167">
    <property type="component" value="Unassembled WGS sequence"/>
</dbReference>
<protein>
    <submittedName>
        <fullName evidence="1">BrnA antitoxin of type II toxin-antitoxin system</fullName>
    </submittedName>
</protein>
<proteinExistence type="predicted"/>
<accession>A0A1I0N590</accession>
<dbReference type="OrthoDB" id="361944at2"/>
<dbReference type="EMBL" id="FOIZ01000001">
    <property type="protein sequence ID" value="SEV96182.1"/>
    <property type="molecule type" value="Genomic_DNA"/>
</dbReference>
<name>A0A1I0N590_9RHOB</name>
<keyword evidence="2" id="KW-1185">Reference proteome</keyword>
<evidence type="ECO:0000313" key="1">
    <source>
        <dbReference type="EMBL" id="SEV96182.1"/>
    </source>
</evidence>
<gene>
    <name evidence="1" type="ORF">SAMN04488515_0419</name>
</gene>
<dbReference type="AlphaFoldDB" id="A0A1I0N590"/>
<evidence type="ECO:0000313" key="2">
    <source>
        <dbReference type="Proteomes" id="UP000199167"/>
    </source>
</evidence>
<reference evidence="1 2" key="1">
    <citation type="submission" date="2016-10" db="EMBL/GenBank/DDBJ databases">
        <authorList>
            <person name="de Groot N.N."/>
        </authorList>
    </citation>
    <scope>NUCLEOTIDE SEQUENCE [LARGE SCALE GENOMIC DNA]</scope>
    <source>
        <strain evidence="1 2">DSM 17925</strain>
    </source>
</reference>
<dbReference type="InterPro" id="IPR025528">
    <property type="entry name" value="BrnA_antitoxin"/>
</dbReference>
<dbReference type="Pfam" id="PF14384">
    <property type="entry name" value="BrnA_antitoxin"/>
    <property type="match status" value="1"/>
</dbReference>
<organism evidence="1 2">
    <name type="scientific">Cognatiyoonia koreensis</name>
    <dbReference type="NCBI Taxonomy" id="364200"/>
    <lineage>
        <taxon>Bacteria</taxon>
        <taxon>Pseudomonadati</taxon>
        <taxon>Pseudomonadota</taxon>
        <taxon>Alphaproteobacteria</taxon>
        <taxon>Rhodobacterales</taxon>
        <taxon>Paracoccaceae</taxon>
        <taxon>Cognatiyoonia</taxon>
    </lineage>
</organism>
<dbReference type="RefSeq" id="WP_089989675.1">
    <property type="nucleotide sequence ID" value="NZ_FOIZ01000001.1"/>
</dbReference>
<sequence>MTPMKLTAMEQKRYDKLFAVLQDMTLDFLNPEMARKYLPAEWREISTTPIPEKTRLTLRIDTDVAKFFRKLGPGYQATVNNVLRSFMLAKLTDILGEEPGGVVTEVMTDEIMQIAMSHEIDLQDRINEVRRMRLGFDANGE</sequence>